<name>A0ABN3HCR4_9ACTN</name>
<reference evidence="2 3" key="1">
    <citation type="journal article" date="2019" name="Int. J. Syst. Evol. Microbiol.">
        <title>The Global Catalogue of Microorganisms (GCM) 10K type strain sequencing project: providing services to taxonomists for standard genome sequencing and annotation.</title>
        <authorList>
            <consortium name="The Broad Institute Genomics Platform"/>
            <consortium name="The Broad Institute Genome Sequencing Center for Infectious Disease"/>
            <person name="Wu L."/>
            <person name="Ma J."/>
        </authorList>
    </citation>
    <scope>NUCLEOTIDE SEQUENCE [LARGE SCALE GENOMIC DNA]</scope>
    <source>
        <strain evidence="2 3">JCM 4316</strain>
    </source>
</reference>
<keyword evidence="3" id="KW-1185">Reference proteome</keyword>
<dbReference type="Proteomes" id="UP001500253">
    <property type="component" value="Unassembled WGS sequence"/>
</dbReference>
<evidence type="ECO:0000313" key="3">
    <source>
        <dbReference type="Proteomes" id="UP001500253"/>
    </source>
</evidence>
<feature type="compositionally biased region" description="Basic and acidic residues" evidence="1">
    <location>
        <begin position="36"/>
        <end position="50"/>
    </location>
</feature>
<proteinExistence type="predicted"/>
<feature type="region of interest" description="Disordered" evidence="1">
    <location>
        <begin position="1"/>
        <end position="90"/>
    </location>
</feature>
<organism evidence="2 3">
    <name type="scientific">Streptomyces cuspidosporus</name>
    <dbReference type="NCBI Taxonomy" id="66882"/>
    <lineage>
        <taxon>Bacteria</taxon>
        <taxon>Bacillati</taxon>
        <taxon>Actinomycetota</taxon>
        <taxon>Actinomycetes</taxon>
        <taxon>Kitasatosporales</taxon>
        <taxon>Streptomycetaceae</taxon>
        <taxon>Streptomyces</taxon>
    </lineage>
</organism>
<evidence type="ECO:0000256" key="1">
    <source>
        <dbReference type="SAM" id="MobiDB-lite"/>
    </source>
</evidence>
<sequence length="90" mass="9601">MVARQRWARVSDLDADSARGPATLPGQAERGGGKGMNDRIGDQFGDDQKRVVRKVRGDAPLLHGASGASADGGKTFWKGRQREDHVCPSG</sequence>
<accession>A0ABN3HCR4</accession>
<evidence type="ECO:0000313" key="2">
    <source>
        <dbReference type="EMBL" id="GAA2376262.1"/>
    </source>
</evidence>
<comment type="caution">
    <text evidence="2">The sequence shown here is derived from an EMBL/GenBank/DDBJ whole genome shotgun (WGS) entry which is preliminary data.</text>
</comment>
<protein>
    <submittedName>
        <fullName evidence="2">Uncharacterized protein</fullName>
    </submittedName>
</protein>
<dbReference type="EMBL" id="BAAASD010000091">
    <property type="protein sequence ID" value="GAA2376262.1"/>
    <property type="molecule type" value="Genomic_DNA"/>
</dbReference>
<gene>
    <name evidence="2" type="ORF">GCM10010246_83930</name>
</gene>
<feature type="compositionally biased region" description="Basic and acidic residues" evidence="1">
    <location>
        <begin position="80"/>
        <end position="90"/>
    </location>
</feature>